<comment type="caution">
    <text evidence="4">The sequence shown here is derived from an EMBL/GenBank/DDBJ whole genome shotgun (WGS) entry which is preliminary data.</text>
</comment>
<dbReference type="InterPro" id="IPR004136">
    <property type="entry name" value="NMO"/>
</dbReference>
<dbReference type="OMA" id="RAKPKAW"/>
<evidence type="ECO:0000256" key="3">
    <source>
        <dbReference type="ARBA" id="ARBA00023002"/>
    </source>
</evidence>
<dbReference type="AlphaFoldDB" id="A0A066W2A6"/>
<dbReference type="InterPro" id="IPR013785">
    <property type="entry name" value="Aldolase_TIM"/>
</dbReference>
<dbReference type="STRING" id="1037660.A0A066W2A6"/>
<keyword evidence="1" id="KW-0285">Flavoprotein</keyword>
<evidence type="ECO:0000256" key="2">
    <source>
        <dbReference type="ARBA" id="ARBA00022643"/>
    </source>
</evidence>
<dbReference type="SUPFAM" id="SSF51412">
    <property type="entry name" value="Inosine monophosphate dehydrogenase (IMPDH)"/>
    <property type="match status" value="1"/>
</dbReference>
<accession>A0A066W2A6</accession>
<reference evidence="4 5" key="1">
    <citation type="submission" date="2014-05" db="EMBL/GenBank/DDBJ databases">
        <title>Draft genome sequence of a rare smut relative, Tilletiaria anomala UBC 951.</title>
        <authorList>
            <consortium name="DOE Joint Genome Institute"/>
            <person name="Toome M."/>
            <person name="Kuo A."/>
            <person name="Henrissat B."/>
            <person name="Lipzen A."/>
            <person name="Tritt A."/>
            <person name="Yoshinaga Y."/>
            <person name="Zane M."/>
            <person name="Barry K."/>
            <person name="Grigoriev I.V."/>
            <person name="Spatafora J.W."/>
            <person name="Aimea M.C."/>
        </authorList>
    </citation>
    <scope>NUCLEOTIDE SEQUENCE [LARGE SCALE GENOMIC DNA]</scope>
    <source>
        <strain evidence="4 5">UBC 951</strain>
    </source>
</reference>
<dbReference type="Gene3D" id="3.20.20.70">
    <property type="entry name" value="Aldolase class I"/>
    <property type="match status" value="1"/>
</dbReference>
<gene>
    <name evidence="4" type="ORF">K437DRAFT_274414</name>
</gene>
<sequence>MASPQRIKTDLTELFGINHPIMLAGMNVAAGPELAAAVTNAGGIGVIGGVGYTPKFLKEQIDELKAGLKDKNGAFGVDLLLPQVGGNARKTNYDYTGGHLMELVDIIIASKAKLFVAAVGVPPKEVVQKFHKSGVIVSNIIGHPKHAAKAIEAGCDMIIVQGGEAGGHTGDVPFSIIVPRVVDIVRRGGHKSPLTGKPITIVAAGGVWNGRSLAAALSYGASGVWVGTRFVASTESGAPRGHKQAVLTSTHETDIRTIIFSGRPLRMRNTPYIQAWEDRPDEIKRLTSQGIIPAVHDLENDKDGSVEEQTRERYLMGKVAAVIEDIKPAKEIIDDFISEAEHAIRASQSLLVAGPHAKL</sequence>
<name>A0A066W2A6_TILAU</name>
<dbReference type="RefSeq" id="XP_013242957.1">
    <property type="nucleotide sequence ID" value="XM_013387503.1"/>
</dbReference>
<protein>
    <submittedName>
        <fullName evidence="4">NPD-domain-containing protein</fullName>
    </submittedName>
</protein>
<dbReference type="CDD" id="cd04730">
    <property type="entry name" value="NPD_like"/>
    <property type="match status" value="1"/>
</dbReference>
<dbReference type="Proteomes" id="UP000027361">
    <property type="component" value="Unassembled WGS sequence"/>
</dbReference>
<keyword evidence="3" id="KW-0560">Oxidoreductase</keyword>
<dbReference type="GO" id="GO:0018580">
    <property type="term" value="F:nitronate monooxygenase activity"/>
    <property type="evidence" value="ECO:0007669"/>
    <property type="project" value="InterPro"/>
</dbReference>
<evidence type="ECO:0000313" key="4">
    <source>
        <dbReference type="EMBL" id="KDN44890.1"/>
    </source>
</evidence>
<dbReference type="HOGENOM" id="CLU_038732_2_0_1"/>
<dbReference type="InParanoid" id="A0A066W2A6"/>
<dbReference type="PANTHER" id="PTHR32332">
    <property type="entry name" value="2-NITROPROPANE DIOXYGENASE"/>
    <property type="match status" value="1"/>
</dbReference>
<dbReference type="PANTHER" id="PTHR32332:SF31">
    <property type="entry name" value="2-NITROPROPANE DIOXYGENASE FAMILY, PUTATIVE (AFU_ORTHOLOGUE AFUA_2G09850)-RELATED"/>
    <property type="match status" value="1"/>
</dbReference>
<proteinExistence type="predicted"/>
<dbReference type="OrthoDB" id="10265891at2759"/>
<evidence type="ECO:0000313" key="5">
    <source>
        <dbReference type="Proteomes" id="UP000027361"/>
    </source>
</evidence>
<keyword evidence="5" id="KW-1185">Reference proteome</keyword>
<dbReference type="EMBL" id="JMSN01000047">
    <property type="protein sequence ID" value="KDN44890.1"/>
    <property type="molecule type" value="Genomic_DNA"/>
</dbReference>
<evidence type="ECO:0000256" key="1">
    <source>
        <dbReference type="ARBA" id="ARBA00022630"/>
    </source>
</evidence>
<keyword evidence="2" id="KW-0288">FMN</keyword>
<dbReference type="Pfam" id="PF03060">
    <property type="entry name" value="NMO"/>
    <property type="match status" value="1"/>
</dbReference>
<dbReference type="GeneID" id="25266524"/>
<organism evidence="4 5">
    <name type="scientific">Tilletiaria anomala (strain ATCC 24038 / CBS 436.72 / UBC 951)</name>
    <dbReference type="NCBI Taxonomy" id="1037660"/>
    <lineage>
        <taxon>Eukaryota</taxon>
        <taxon>Fungi</taxon>
        <taxon>Dikarya</taxon>
        <taxon>Basidiomycota</taxon>
        <taxon>Ustilaginomycotina</taxon>
        <taxon>Exobasidiomycetes</taxon>
        <taxon>Georgefischeriales</taxon>
        <taxon>Tilletiariaceae</taxon>
        <taxon>Tilletiaria</taxon>
    </lineage>
</organism>